<dbReference type="PANTHER" id="PTHR43792">
    <property type="entry name" value="GNAT FAMILY, PUTATIVE (AFU_ORTHOLOGUE AFUA_3G00765)-RELATED-RELATED"/>
    <property type="match status" value="1"/>
</dbReference>
<name>A0A941FKC8_9ACTN</name>
<accession>A0A941FKC8</accession>
<keyword evidence="3" id="KW-1185">Reference proteome</keyword>
<dbReference type="AlphaFoldDB" id="A0A941FKC8"/>
<dbReference type="InterPro" id="IPR016181">
    <property type="entry name" value="Acyl_CoA_acyltransferase"/>
</dbReference>
<dbReference type="Gene3D" id="3.40.630.30">
    <property type="match status" value="1"/>
</dbReference>
<sequence>MPPTLRTPRLLLDAYTPEDEESFVALFQDPRVSRWMGDGPAPEAEHRALFGRIFSKVYARDLFDVWAVRRGRLLVGHAEIKRTEEAGGHEIVYALAPEVWGSGLGTELADALARHGFETLALTEVHATVDAENTASLRLLGRIGFEHVRDVVEDDGGLTRVLTRRPRCSASGNTTGAGQNTRHGVLAAPRREGARARVPLRCVCRRRSPPWDE</sequence>
<dbReference type="EMBL" id="JAGTPG010000002">
    <property type="protein sequence ID" value="MBR8641797.1"/>
    <property type="molecule type" value="Genomic_DNA"/>
</dbReference>
<organism evidence="2 3">
    <name type="scientific">Streptomyces tuirus</name>
    <dbReference type="NCBI Taxonomy" id="68278"/>
    <lineage>
        <taxon>Bacteria</taxon>
        <taxon>Bacillati</taxon>
        <taxon>Actinomycetota</taxon>
        <taxon>Actinomycetes</taxon>
        <taxon>Kitasatosporales</taxon>
        <taxon>Streptomycetaceae</taxon>
        <taxon>Streptomyces</taxon>
    </lineage>
</organism>
<dbReference type="Proteomes" id="UP000682308">
    <property type="component" value="Unassembled WGS sequence"/>
</dbReference>
<reference evidence="2 3" key="1">
    <citation type="submission" date="2021-04" db="EMBL/GenBank/DDBJ databases">
        <title>Characterization of the biosynthetic gene cluster of new lipopeptides with antitumor activity in the genome of the marine Streptomyces PHM034.</title>
        <authorList>
            <person name="Ceniceros A."/>
            <person name="Canedo L."/>
            <person name="Mendez C."/>
            <person name="Olano C."/>
            <person name="Schleissner C."/>
            <person name="Cuevas C."/>
            <person name="De La Calle F."/>
            <person name="Salas J.A."/>
        </authorList>
    </citation>
    <scope>NUCLEOTIDE SEQUENCE [LARGE SCALE GENOMIC DNA]</scope>
    <source>
        <strain evidence="2 3">PHM034</strain>
    </source>
</reference>
<gene>
    <name evidence="2" type="ORF">KEF29_26830</name>
</gene>
<dbReference type="InterPro" id="IPR000182">
    <property type="entry name" value="GNAT_dom"/>
</dbReference>
<dbReference type="GO" id="GO:0016747">
    <property type="term" value="F:acyltransferase activity, transferring groups other than amino-acyl groups"/>
    <property type="evidence" value="ECO:0007669"/>
    <property type="project" value="InterPro"/>
</dbReference>
<feature type="domain" description="N-acetyltransferase" evidence="1">
    <location>
        <begin position="10"/>
        <end position="165"/>
    </location>
</feature>
<evidence type="ECO:0000313" key="2">
    <source>
        <dbReference type="EMBL" id="MBR8641797.1"/>
    </source>
</evidence>
<evidence type="ECO:0000313" key="3">
    <source>
        <dbReference type="Proteomes" id="UP000682308"/>
    </source>
</evidence>
<protein>
    <submittedName>
        <fullName evidence="2">GNAT family N-acetyltransferase</fullName>
    </submittedName>
</protein>
<evidence type="ECO:0000259" key="1">
    <source>
        <dbReference type="PROSITE" id="PS51186"/>
    </source>
</evidence>
<proteinExistence type="predicted"/>
<dbReference type="PANTHER" id="PTHR43792:SF1">
    <property type="entry name" value="N-ACETYLTRANSFERASE DOMAIN-CONTAINING PROTEIN"/>
    <property type="match status" value="1"/>
</dbReference>
<dbReference type="InterPro" id="IPR051531">
    <property type="entry name" value="N-acetyltransferase"/>
</dbReference>
<dbReference type="PROSITE" id="PS51186">
    <property type="entry name" value="GNAT"/>
    <property type="match status" value="1"/>
</dbReference>
<dbReference type="Pfam" id="PF13302">
    <property type="entry name" value="Acetyltransf_3"/>
    <property type="match status" value="1"/>
</dbReference>
<dbReference type="SUPFAM" id="SSF55729">
    <property type="entry name" value="Acyl-CoA N-acyltransferases (Nat)"/>
    <property type="match status" value="1"/>
</dbReference>
<comment type="caution">
    <text evidence="2">The sequence shown here is derived from an EMBL/GenBank/DDBJ whole genome shotgun (WGS) entry which is preliminary data.</text>
</comment>